<keyword evidence="1" id="KW-1185">Reference proteome</keyword>
<reference evidence="2" key="2">
    <citation type="submission" date="2025-08" db="UniProtKB">
        <authorList>
            <consortium name="RefSeq"/>
        </authorList>
    </citation>
    <scope>IDENTIFICATION</scope>
    <source>
        <tissue evidence="2">Leaf</tissue>
    </source>
</reference>
<name>A0AC58UBZ3_TOBAC</name>
<accession>A0AC58UBZ3</accession>
<organism evidence="1 2">
    <name type="scientific">Nicotiana tabacum</name>
    <name type="common">Common tobacco</name>
    <dbReference type="NCBI Taxonomy" id="4097"/>
    <lineage>
        <taxon>Eukaryota</taxon>
        <taxon>Viridiplantae</taxon>
        <taxon>Streptophyta</taxon>
        <taxon>Embryophyta</taxon>
        <taxon>Tracheophyta</taxon>
        <taxon>Spermatophyta</taxon>
        <taxon>Magnoliopsida</taxon>
        <taxon>eudicotyledons</taxon>
        <taxon>Gunneridae</taxon>
        <taxon>Pentapetalae</taxon>
        <taxon>asterids</taxon>
        <taxon>lamiids</taxon>
        <taxon>Solanales</taxon>
        <taxon>Solanaceae</taxon>
        <taxon>Nicotianoideae</taxon>
        <taxon>Nicotianeae</taxon>
        <taxon>Nicotiana</taxon>
    </lineage>
</organism>
<proteinExistence type="predicted"/>
<dbReference type="Proteomes" id="UP000790787">
    <property type="component" value="Chromosome 4"/>
</dbReference>
<gene>
    <name evidence="2" type="primary">LOC142179987</name>
</gene>
<protein>
    <submittedName>
        <fullName evidence="2">Uncharacterized protein LOC142179987</fullName>
    </submittedName>
</protein>
<reference evidence="1" key="1">
    <citation type="journal article" date="2014" name="Nat. Commun.">
        <title>The tobacco genome sequence and its comparison with those of tomato and potato.</title>
        <authorList>
            <person name="Sierro N."/>
            <person name="Battey J.N."/>
            <person name="Ouadi S."/>
            <person name="Bakaher N."/>
            <person name="Bovet L."/>
            <person name="Willig A."/>
            <person name="Goepfert S."/>
            <person name="Peitsch M.C."/>
            <person name="Ivanov N.V."/>
        </authorList>
    </citation>
    <scope>NUCLEOTIDE SEQUENCE [LARGE SCALE GENOMIC DNA]</scope>
</reference>
<sequence>MVDSKPIITQVQALQVIIHDLLAKAMTEKLSLLWRDFKNYLKHNRKEIKLEDLIVRLRIEDNNKAAEKKTRGNSIIMRANIVETAPTNPKKRKKSSGPNNYPNKKKFKGNYHNCGKVGDKAAECRAPKKEKKNVGNPKEWWIDAGATRHDCAVREAFALYALAGPDETIFMGNSATAKIESYGKIFLKMTSGKVVTLNNVCHVPEIRKNLVSISLLVKNRFKCVFVTDKVVISKNEMYLGKGYLT</sequence>
<evidence type="ECO:0000313" key="1">
    <source>
        <dbReference type="Proteomes" id="UP000790787"/>
    </source>
</evidence>
<evidence type="ECO:0000313" key="2">
    <source>
        <dbReference type="RefSeq" id="XP_075107004.1"/>
    </source>
</evidence>
<dbReference type="RefSeq" id="XP_075107004.1">
    <property type="nucleotide sequence ID" value="XM_075250903.1"/>
</dbReference>